<comment type="caution">
    <text evidence="2">The sequence shown here is derived from an EMBL/GenBank/DDBJ whole genome shotgun (WGS) entry which is preliminary data.</text>
</comment>
<evidence type="ECO:0000313" key="2">
    <source>
        <dbReference type="EMBL" id="CAK9163641.1"/>
    </source>
</evidence>
<dbReference type="SUPFAM" id="SSF53098">
    <property type="entry name" value="Ribonuclease H-like"/>
    <property type="match status" value="1"/>
</dbReference>
<protein>
    <recommendedName>
        <fullName evidence="1">U1-type domain-containing protein</fullName>
    </recommendedName>
</protein>
<dbReference type="InterPro" id="IPR013087">
    <property type="entry name" value="Znf_C2H2_type"/>
</dbReference>
<dbReference type="InterPro" id="IPR053151">
    <property type="entry name" value="RNase_H-like"/>
</dbReference>
<dbReference type="PANTHER" id="PTHR47723">
    <property type="entry name" value="OS05G0353850 PROTEIN"/>
    <property type="match status" value="1"/>
</dbReference>
<dbReference type="InterPro" id="IPR036236">
    <property type="entry name" value="Znf_C2H2_sf"/>
</dbReference>
<dbReference type="Gene3D" id="3.30.420.10">
    <property type="entry name" value="Ribonuclease H-like superfamily/Ribonuclease H"/>
    <property type="match status" value="1"/>
</dbReference>
<reference evidence="2 3" key="1">
    <citation type="submission" date="2024-02" db="EMBL/GenBank/DDBJ databases">
        <authorList>
            <person name="Vignale AGUSTIN F."/>
            <person name="Sosa J E."/>
            <person name="Modenutti C."/>
        </authorList>
    </citation>
    <scope>NUCLEOTIDE SEQUENCE [LARGE SCALE GENOMIC DNA]</scope>
</reference>
<dbReference type="InterPro" id="IPR002156">
    <property type="entry name" value="RNaseH_domain"/>
</dbReference>
<dbReference type="InterPro" id="IPR044730">
    <property type="entry name" value="RNase_H-like_dom_plant"/>
</dbReference>
<dbReference type="InterPro" id="IPR004345">
    <property type="entry name" value="TB2_DP1_HVA22"/>
</dbReference>
<organism evidence="2 3">
    <name type="scientific">Ilex paraguariensis</name>
    <name type="common">yerba mate</name>
    <dbReference type="NCBI Taxonomy" id="185542"/>
    <lineage>
        <taxon>Eukaryota</taxon>
        <taxon>Viridiplantae</taxon>
        <taxon>Streptophyta</taxon>
        <taxon>Embryophyta</taxon>
        <taxon>Tracheophyta</taxon>
        <taxon>Spermatophyta</taxon>
        <taxon>Magnoliopsida</taxon>
        <taxon>eudicotyledons</taxon>
        <taxon>Gunneridae</taxon>
        <taxon>Pentapetalae</taxon>
        <taxon>asterids</taxon>
        <taxon>campanulids</taxon>
        <taxon>Aquifoliales</taxon>
        <taxon>Aquifoliaceae</taxon>
        <taxon>Ilex</taxon>
    </lineage>
</organism>
<accession>A0ABC8T2J5</accession>
<keyword evidence="3" id="KW-1185">Reference proteome</keyword>
<dbReference type="Gene3D" id="3.30.160.60">
    <property type="entry name" value="Classic Zinc Finger"/>
    <property type="match status" value="1"/>
</dbReference>
<dbReference type="Proteomes" id="UP001642360">
    <property type="component" value="Unassembled WGS sequence"/>
</dbReference>
<dbReference type="SUPFAM" id="SSF57667">
    <property type="entry name" value="beta-beta-alpha zinc fingers"/>
    <property type="match status" value="1"/>
</dbReference>
<dbReference type="InterPro" id="IPR036397">
    <property type="entry name" value="RNaseH_sf"/>
</dbReference>
<dbReference type="Pfam" id="PF12874">
    <property type="entry name" value="zf-met"/>
    <property type="match status" value="1"/>
</dbReference>
<dbReference type="InterPro" id="IPR003604">
    <property type="entry name" value="Matrin/U1-like-C_Znf_C2H2"/>
</dbReference>
<evidence type="ECO:0000259" key="1">
    <source>
        <dbReference type="SMART" id="SM00451"/>
    </source>
</evidence>
<dbReference type="AlphaFoldDB" id="A0ABC8T2J5"/>
<dbReference type="Pfam" id="PF13456">
    <property type="entry name" value="RVT_3"/>
    <property type="match status" value="1"/>
</dbReference>
<dbReference type="PANTHER" id="PTHR47723:SF19">
    <property type="entry name" value="POLYNUCLEOTIDYL TRANSFERASE, RIBONUCLEASE H-LIKE SUPERFAMILY PROTEIN"/>
    <property type="match status" value="1"/>
</dbReference>
<dbReference type="EMBL" id="CAUOFW020004058">
    <property type="protein sequence ID" value="CAK9163641.1"/>
    <property type="molecule type" value="Genomic_DNA"/>
</dbReference>
<sequence>MFEMGLSYFLLILPKFFRILAWPPFTLLYPLCASIRAVESDDHSNYQQCLAYWVLFSIITLLESVLAKLLEWLPFWPYARGMATVLLVIPHFHGASYAYKHFIRPYITVNFQVGDSLLIPGMNDCLTKEKIDFLDATERVTRENGEEDLLDKVIIYEGESKPNDDTTESVMARPTSPKRIQKEWSCALCLVSTSNERSLREHLLGRKHREKLEELKTNEVLTNGTSGFSSAKKRSGRTILIENFDQIAWINLEKLSSLLSPVTRSGRWFTWRKPDIGWTKLNSDGSLERGNGSFGGLLRDNKGNPICGYVSKAPQKDIFLVELWAVWRGIVLALGLGIKVIWIESDSMSVVKTINKEQSYGPKASSCLKCIWELLKKFEKYKVSHSWRETNRAADHLSRMDVLGSDVVLWPVDFPNSLHKIIREDAQGKRYRRG</sequence>
<dbReference type="Pfam" id="PF03134">
    <property type="entry name" value="TB2_DP1_HVA22"/>
    <property type="match status" value="1"/>
</dbReference>
<proteinExistence type="predicted"/>
<feature type="domain" description="U1-type" evidence="1">
    <location>
        <begin position="181"/>
        <end position="215"/>
    </location>
</feature>
<gene>
    <name evidence="2" type="ORF">ILEXP_LOCUS32691</name>
</gene>
<dbReference type="InterPro" id="IPR012337">
    <property type="entry name" value="RNaseH-like_sf"/>
</dbReference>
<dbReference type="CDD" id="cd06222">
    <property type="entry name" value="RNase_H_like"/>
    <property type="match status" value="1"/>
</dbReference>
<dbReference type="SMART" id="SM00451">
    <property type="entry name" value="ZnF_U1"/>
    <property type="match status" value="1"/>
</dbReference>
<name>A0ABC8T2J5_9AQUA</name>
<evidence type="ECO:0000313" key="3">
    <source>
        <dbReference type="Proteomes" id="UP001642360"/>
    </source>
</evidence>